<gene>
    <name evidence="1" type="ORF">A2982_03390</name>
</gene>
<dbReference type="STRING" id="1802624.A2982_03390"/>
<comment type="caution">
    <text evidence="1">The sequence shown here is derived from an EMBL/GenBank/DDBJ whole genome shotgun (WGS) entry which is preliminary data.</text>
</comment>
<dbReference type="Gene3D" id="3.60.40.10">
    <property type="entry name" value="PPM-type phosphatase domain"/>
    <property type="match status" value="1"/>
</dbReference>
<proteinExistence type="predicted"/>
<dbReference type="SUPFAM" id="SSF81606">
    <property type="entry name" value="PP2C-like"/>
    <property type="match status" value="1"/>
</dbReference>
<evidence type="ECO:0008006" key="3">
    <source>
        <dbReference type="Google" id="ProtNLM"/>
    </source>
</evidence>
<reference evidence="1 2" key="1">
    <citation type="journal article" date="2016" name="Nat. Commun.">
        <title>Thousands of microbial genomes shed light on interconnected biogeochemical processes in an aquifer system.</title>
        <authorList>
            <person name="Anantharaman K."/>
            <person name="Brown C.T."/>
            <person name="Hug L.A."/>
            <person name="Sharon I."/>
            <person name="Castelle C.J."/>
            <person name="Probst A.J."/>
            <person name="Thomas B.C."/>
            <person name="Singh A."/>
            <person name="Wilkins M.J."/>
            <person name="Karaoz U."/>
            <person name="Brodie E.L."/>
            <person name="Williams K.H."/>
            <person name="Hubbard S.S."/>
            <person name="Banfield J.F."/>
        </authorList>
    </citation>
    <scope>NUCLEOTIDE SEQUENCE [LARGE SCALE GENOMIC DNA]</scope>
</reference>
<dbReference type="EMBL" id="MEVH01000015">
    <property type="protein sequence ID" value="OGC51689.1"/>
    <property type="molecule type" value="Genomic_DNA"/>
</dbReference>
<evidence type="ECO:0000313" key="2">
    <source>
        <dbReference type="Proteomes" id="UP000178771"/>
    </source>
</evidence>
<protein>
    <recommendedName>
        <fullName evidence="3">PPM-type phosphatase domain-containing protein</fullName>
    </recommendedName>
</protein>
<name>A0A1F4V3G2_UNCKA</name>
<organism evidence="1 2">
    <name type="scientific">candidate division WWE3 bacterium RIFCSPLOWO2_01_FULL_39_13</name>
    <dbReference type="NCBI Taxonomy" id="1802624"/>
    <lineage>
        <taxon>Bacteria</taxon>
        <taxon>Katanobacteria</taxon>
    </lineage>
</organism>
<evidence type="ECO:0000313" key="1">
    <source>
        <dbReference type="EMBL" id="OGC51689.1"/>
    </source>
</evidence>
<dbReference type="InterPro" id="IPR036457">
    <property type="entry name" value="PPM-type-like_dom_sf"/>
</dbReference>
<accession>A0A1F4V3G2</accession>
<dbReference type="AlphaFoldDB" id="A0A1F4V3G2"/>
<sequence length="271" mass="31665">MKLKFFVYHENNLEKPYLPQEDFYANHENIFVVADGITHDLQDGLYPSPSDSAEVAKIICSTFISELKNTEKELSDIKRAVKIINQKVMKFNRSSELYKNRENNAFTIGAVVFALIIIKKDKLIYYVLDDSFFSIFSDDLVDHPTLKSYVNISAEYYKAHYDWTKPEERKAWRKDYRNNSFEIDGQTLGYGAIDGREGFDKFVQCGEESLKSNDLICLYTDGFIPAMKDTRFVKEIKNSEFSIESSDFISKYTKRNKMHKEKTCYFIKCID</sequence>
<dbReference type="Proteomes" id="UP000178771">
    <property type="component" value="Unassembled WGS sequence"/>
</dbReference>